<dbReference type="GO" id="GO:0005634">
    <property type="term" value="C:nucleus"/>
    <property type="evidence" value="ECO:0007669"/>
    <property type="project" value="UniProtKB-SubCell"/>
</dbReference>
<comment type="similarity">
    <text evidence="3">Belongs to the acetyltransferase family. NAA40 subfamily.</text>
</comment>
<protein>
    <recommendedName>
        <fullName evidence="5">N-alpha-acetyltransferase 40</fullName>
        <ecNumber evidence="4">2.3.1.257</ecNumber>
    </recommendedName>
</protein>
<dbReference type="Proteomes" id="UP000244309">
    <property type="component" value="Unassembled WGS sequence"/>
</dbReference>
<dbReference type="InterPro" id="IPR000182">
    <property type="entry name" value="GNAT_dom"/>
</dbReference>
<dbReference type="GO" id="GO:0043998">
    <property type="term" value="F:histone H2A acetyltransferase activity"/>
    <property type="evidence" value="ECO:0007669"/>
    <property type="project" value="InterPro"/>
</dbReference>
<evidence type="ECO:0000256" key="3">
    <source>
        <dbReference type="ARBA" id="ARBA00008870"/>
    </source>
</evidence>
<evidence type="ECO:0000256" key="7">
    <source>
        <dbReference type="ARBA" id="ARBA00022679"/>
    </source>
</evidence>
<evidence type="ECO:0000313" key="13">
    <source>
        <dbReference type="EMBL" id="PVH18634.1"/>
    </source>
</evidence>
<keyword evidence="14" id="KW-1185">Reference proteome</keyword>
<dbReference type="EC" id="2.3.1.257" evidence="4"/>
<sequence length="217" mass="25131">MSEFDEDDPETMIPLVGLMAEFSKDIFPESLDVNGKTIHRHLAFGRGPHIEETVRLVDQCMGPLYVSHKGKNWKNHKADELKEIGLLFIWYSVEGSSEMSALVVCKLVSEQTLYLYEIQVHPDVQNNHLGSKLMDGFHKLAKKLDETSLNDNTELDETLRWNCTTEYTGLTVFPDNEKALRWYKRLGYDHSPGSPIDRKTRLRVIKPDYYELEREVN</sequence>
<gene>
    <name evidence="13" type="ORF">CXQ85_000916</name>
</gene>
<dbReference type="STRING" id="45357.A0A2V1ALU0"/>
<organism evidence="13 14">
    <name type="scientific">Candidozyma haemuli</name>
    <dbReference type="NCBI Taxonomy" id="45357"/>
    <lineage>
        <taxon>Eukaryota</taxon>
        <taxon>Fungi</taxon>
        <taxon>Dikarya</taxon>
        <taxon>Ascomycota</taxon>
        <taxon>Saccharomycotina</taxon>
        <taxon>Pichiomycetes</taxon>
        <taxon>Metschnikowiaceae</taxon>
        <taxon>Candidozyma</taxon>
    </lineage>
</organism>
<keyword evidence="8" id="KW-0539">Nucleus</keyword>
<dbReference type="CDD" id="cd04301">
    <property type="entry name" value="NAT_SF"/>
    <property type="match status" value="1"/>
</dbReference>
<evidence type="ECO:0000256" key="10">
    <source>
        <dbReference type="ARBA" id="ARBA00047821"/>
    </source>
</evidence>
<evidence type="ECO:0000259" key="12">
    <source>
        <dbReference type="PROSITE" id="PS51186"/>
    </source>
</evidence>
<keyword evidence="7" id="KW-0808">Transferase</keyword>
<dbReference type="InterPro" id="IPR039949">
    <property type="entry name" value="NAA40"/>
</dbReference>
<evidence type="ECO:0000256" key="2">
    <source>
        <dbReference type="ARBA" id="ARBA00004496"/>
    </source>
</evidence>
<keyword evidence="9" id="KW-0012">Acyltransferase</keyword>
<dbReference type="InterPro" id="IPR016181">
    <property type="entry name" value="Acyl_CoA_acyltransferase"/>
</dbReference>
<evidence type="ECO:0000256" key="8">
    <source>
        <dbReference type="ARBA" id="ARBA00023242"/>
    </source>
</evidence>
<dbReference type="OrthoDB" id="424551at2759"/>
<evidence type="ECO:0000256" key="6">
    <source>
        <dbReference type="ARBA" id="ARBA00022490"/>
    </source>
</evidence>
<proteinExistence type="inferred from homology"/>
<reference evidence="13 14" key="1">
    <citation type="submission" date="2017-12" db="EMBL/GenBank/DDBJ databases">
        <title>Genome Sequence of a Multidrug-Resistant Candida haemulonii Isolate from a Patient with Chronic Leg Ulcers in Israel.</title>
        <authorList>
            <person name="Chow N.A."/>
            <person name="Gade L."/>
            <person name="Batra D."/>
            <person name="Rowe L.A."/>
            <person name="Ben-Ami R."/>
            <person name="Loparev V.N."/>
            <person name="Litvintseva A.P."/>
        </authorList>
    </citation>
    <scope>NUCLEOTIDE SEQUENCE [LARGE SCALE GENOMIC DNA]</scope>
    <source>
        <strain evidence="13 14">B11899</strain>
    </source>
</reference>
<dbReference type="AlphaFoldDB" id="A0A2V1ALU0"/>
<comment type="caution">
    <text evidence="13">The sequence shown here is derived from an EMBL/GenBank/DDBJ whole genome shotgun (WGS) entry which is preliminary data.</text>
</comment>
<dbReference type="PANTHER" id="PTHR20531:SF1">
    <property type="entry name" value="N-ALPHA-ACETYLTRANSFERASE 40"/>
    <property type="match status" value="1"/>
</dbReference>
<dbReference type="GO" id="GO:0010485">
    <property type="term" value="F:histone H4 acetyltransferase activity"/>
    <property type="evidence" value="ECO:0007669"/>
    <property type="project" value="InterPro"/>
</dbReference>
<dbReference type="GO" id="GO:0005737">
    <property type="term" value="C:cytoplasm"/>
    <property type="evidence" value="ECO:0007669"/>
    <property type="project" value="UniProtKB-SubCell"/>
</dbReference>
<dbReference type="PANTHER" id="PTHR20531">
    <property type="entry name" value="N-ALPHA-ACETYLTRANSFERASE 40"/>
    <property type="match status" value="1"/>
</dbReference>
<evidence type="ECO:0000256" key="1">
    <source>
        <dbReference type="ARBA" id="ARBA00004123"/>
    </source>
</evidence>
<feature type="domain" description="N-acetyltransferase" evidence="12">
    <location>
        <begin position="52"/>
        <end position="215"/>
    </location>
</feature>
<evidence type="ECO:0000313" key="14">
    <source>
        <dbReference type="Proteomes" id="UP000244309"/>
    </source>
</evidence>
<dbReference type="SUPFAM" id="SSF55729">
    <property type="entry name" value="Acyl-CoA N-acyltransferases (Nat)"/>
    <property type="match status" value="1"/>
</dbReference>
<dbReference type="VEuPathDB" id="FungiDB:CXQ85_000916"/>
<dbReference type="GO" id="GO:1990189">
    <property type="term" value="F:protein N-terminal-serine acetyltransferase activity"/>
    <property type="evidence" value="ECO:0007669"/>
    <property type="project" value="UniProtKB-EC"/>
</dbReference>
<dbReference type="EMBL" id="PKFO01000001">
    <property type="protein sequence ID" value="PVH18634.1"/>
    <property type="molecule type" value="Genomic_DNA"/>
</dbReference>
<evidence type="ECO:0000256" key="11">
    <source>
        <dbReference type="ARBA" id="ARBA00049524"/>
    </source>
</evidence>
<accession>A0A2V1ALU0</accession>
<name>A0A2V1ALU0_9ASCO</name>
<keyword evidence="6" id="KW-0963">Cytoplasm</keyword>
<evidence type="ECO:0000256" key="5">
    <source>
        <dbReference type="ARBA" id="ARBA00015043"/>
    </source>
</evidence>
<comment type="subcellular location">
    <subcellularLocation>
        <location evidence="2">Cytoplasm</location>
    </subcellularLocation>
    <subcellularLocation>
        <location evidence="1">Nucleus</location>
    </subcellularLocation>
</comment>
<dbReference type="PROSITE" id="PS51186">
    <property type="entry name" value="GNAT"/>
    <property type="match status" value="1"/>
</dbReference>
<comment type="catalytic activity">
    <reaction evidence="10">
        <text>N-terminal L-seryl-[histone H2A] + acetyl-CoA = N-terminal N(alpha)-acetyl-L-seryl-[histone H2A] + CoA + H(+)</text>
        <dbReference type="Rhea" id="RHEA:50600"/>
        <dbReference type="Rhea" id="RHEA-COMP:12742"/>
        <dbReference type="Rhea" id="RHEA-COMP:12744"/>
        <dbReference type="ChEBI" id="CHEBI:15378"/>
        <dbReference type="ChEBI" id="CHEBI:57287"/>
        <dbReference type="ChEBI" id="CHEBI:57288"/>
        <dbReference type="ChEBI" id="CHEBI:64738"/>
        <dbReference type="ChEBI" id="CHEBI:83690"/>
        <dbReference type="EC" id="2.3.1.257"/>
    </reaction>
</comment>
<evidence type="ECO:0000256" key="4">
    <source>
        <dbReference type="ARBA" id="ARBA00012950"/>
    </source>
</evidence>
<dbReference type="RefSeq" id="XP_025339574.1">
    <property type="nucleotide sequence ID" value="XM_025484643.1"/>
</dbReference>
<dbReference type="Gene3D" id="3.40.630.30">
    <property type="match status" value="1"/>
</dbReference>
<evidence type="ECO:0000256" key="9">
    <source>
        <dbReference type="ARBA" id="ARBA00023315"/>
    </source>
</evidence>
<comment type="catalytic activity">
    <reaction evidence="11">
        <text>N-terminal L-seryl-[histone H4] + acetyl-CoA = N-terminal N(alpha)-acetyl-L-seryl-[histone H4] + CoA + H(+)</text>
        <dbReference type="Rhea" id="RHEA:50596"/>
        <dbReference type="Rhea" id="RHEA-COMP:12740"/>
        <dbReference type="Rhea" id="RHEA-COMP:12743"/>
        <dbReference type="ChEBI" id="CHEBI:15378"/>
        <dbReference type="ChEBI" id="CHEBI:57287"/>
        <dbReference type="ChEBI" id="CHEBI:57288"/>
        <dbReference type="ChEBI" id="CHEBI:64738"/>
        <dbReference type="ChEBI" id="CHEBI:83690"/>
        <dbReference type="EC" id="2.3.1.257"/>
    </reaction>
</comment>
<dbReference type="GeneID" id="37006247"/>